<organism evidence="3 4">
    <name type="scientific">Candidatus Protofrankia californiensis</name>
    <dbReference type="NCBI Taxonomy" id="1839754"/>
    <lineage>
        <taxon>Bacteria</taxon>
        <taxon>Bacillati</taxon>
        <taxon>Actinomycetota</taxon>
        <taxon>Actinomycetes</taxon>
        <taxon>Frankiales</taxon>
        <taxon>Frankiaceae</taxon>
        <taxon>Protofrankia</taxon>
    </lineage>
</organism>
<dbReference type="SUPFAM" id="SSF53335">
    <property type="entry name" value="S-adenosyl-L-methionine-dependent methyltransferases"/>
    <property type="match status" value="1"/>
</dbReference>
<dbReference type="GO" id="GO:0008168">
    <property type="term" value="F:methyltransferase activity"/>
    <property type="evidence" value="ECO:0007669"/>
    <property type="project" value="UniProtKB-KW"/>
</dbReference>
<sequence length="266" mass="28717">MTDHSTATVPARLTNLRDRMYGRYATTHAGVRDSTADSLVFLREILTHLPADRDTDIIDIGCGQGAIVRQLLDAGYLRARGVDISPEQVELAHRAGLGHAVDVGDATSVLQAACGVDAVIATDLFEHLTKPEVLTICEAVHVGLREGGVLIARVPNATSPFSGNYQYGDFTHETAFTARSARQVTRTVGFTHTEILPCEPIVHGARSALRWAVWRALSGSLSIALAAETGMLRGHLFTQNILIVARKHGNRFDAPWHADTPSEVAP</sequence>
<protein>
    <submittedName>
        <fullName evidence="3">Type 12 methyltransferase</fullName>
    </submittedName>
</protein>
<evidence type="ECO:0000313" key="4">
    <source>
        <dbReference type="Proteomes" id="UP000199013"/>
    </source>
</evidence>
<name>A0A1C3NXN5_9ACTN</name>
<proteinExistence type="predicted"/>
<evidence type="ECO:0000256" key="1">
    <source>
        <dbReference type="ARBA" id="ARBA00022679"/>
    </source>
</evidence>
<gene>
    <name evidence="3" type="ORF">FDG2_2453</name>
</gene>
<evidence type="ECO:0000259" key="2">
    <source>
        <dbReference type="Pfam" id="PF13649"/>
    </source>
</evidence>
<dbReference type="Gene3D" id="3.40.50.150">
    <property type="entry name" value="Vaccinia Virus protein VP39"/>
    <property type="match status" value="1"/>
</dbReference>
<dbReference type="GO" id="GO:0032259">
    <property type="term" value="P:methylation"/>
    <property type="evidence" value="ECO:0007669"/>
    <property type="project" value="UniProtKB-KW"/>
</dbReference>
<dbReference type="CDD" id="cd02440">
    <property type="entry name" value="AdoMet_MTases"/>
    <property type="match status" value="1"/>
</dbReference>
<keyword evidence="3" id="KW-0489">Methyltransferase</keyword>
<evidence type="ECO:0000313" key="3">
    <source>
        <dbReference type="EMBL" id="SBW22314.1"/>
    </source>
</evidence>
<accession>A0A1C3NXN5</accession>
<dbReference type="AlphaFoldDB" id="A0A1C3NXN5"/>
<dbReference type="EMBL" id="FLUV01001031">
    <property type="protein sequence ID" value="SBW22314.1"/>
    <property type="molecule type" value="Genomic_DNA"/>
</dbReference>
<keyword evidence="4" id="KW-1185">Reference proteome</keyword>
<dbReference type="PANTHER" id="PTHR43861">
    <property type="entry name" value="TRANS-ACONITATE 2-METHYLTRANSFERASE-RELATED"/>
    <property type="match status" value="1"/>
</dbReference>
<dbReference type="Pfam" id="PF13649">
    <property type="entry name" value="Methyltransf_25"/>
    <property type="match status" value="1"/>
</dbReference>
<dbReference type="InterPro" id="IPR041698">
    <property type="entry name" value="Methyltransf_25"/>
</dbReference>
<dbReference type="InterPro" id="IPR029063">
    <property type="entry name" value="SAM-dependent_MTases_sf"/>
</dbReference>
<reference evidence="4" key="1">
    <citation type="submission" date="2016-02" db="EMBL/GenBank/DDBJ databases">
        <authorList>
            <person name="Wibberg D."/>
        </authorList>
    </citation>
    <scope>NUCLEOTIDE SEQUENCE [LARGE SCALE GENOMIC DNA]</scope>
</reference>
<keyword evidence="1 3" id="KW-0808">Transferase</keyword>
<feature type="domain" description="Methyltransferase" evidence="2">
    <location>
        <begin position="57"/>
        <end position="148"/>
    </location>
</feature>
<dbReference type="Proteomes" id="UP000199013">
    <property type="component" value="Unassembled WGS sequence"/>
</dbReference>